<protein>
    <submittedName>
        <fullName evidence="1">Uncharacterized protein</fullName>
    </submittedName>
</protein>
<keyword evidence="2" id="KW-1185">Reference proteome</keyword>
<evidence type="ECO:0000313" key="1">
    <source>
        <dbReference type="EMBL" id="MEA5519994.1"/>
    </source>
</evidence>
<sequence length="74" mass="8289">MGLGDYALIEDFDIEQDVIQLHGMSEDYRLSEDSLENLPSGTIVYQMIEGEDELIAVIEGVFSLTLTENAFVFV</sequence>
<dbReference type="EMBL" id="JAYGHT010000072">
    <property type="protein sequence ID" value="MEA5519994.1"/>
    <property type="molecule type" value="Genomic_DNA"/>
</dbReference>
<name>A0ABU5TYU7_9CYAN</name>
<organism evidence="1 2">
    <name type="scientific">Limnoraphis robusta CCNP1315</name>
    <dbReference type="NCBI Taxonomy" id="3110306"/>
    <lineage>
        <taxon>Bacteria</taxon>
        <taxon>Bacillati</taxon>
        <taxon>Cyanobacteriota</taxon>
        <taxon>Cyanophyceae</taxon>
        <taxon>Oscillatoriophycideae</taxon>
        <taxon>Oscillatoriales</taxon>
        <taxon>Sirenicapillariaceae</taxon>
        <taxon>Limnoraphis</taxon>
    </lineage>
</organism>
<dbReference type="Proteomes" id="UP001301728">
    <property type="component" value="Unassembled WGS sequence"/>
</dbReference>
<accession>A0ABU5TYU7</accession>
<gene>
    <name evidence="1" type="ORF">VB854_13680</name>
</gene>
<evidence type="ECO:0000313" key="2">
    <source>
        <dbReference type="Proteomes" id="UP001301728"/>
    </source>
</evidence>
<dbReference type="RefSeq" id="WP_323217756.1">
    <property type="nucleotide sequence ID" value="NZ_JAYGHT010000072.1"/>
</dbReference>
<reference evidence="1 2" key="1">
    <citation type="submission" date="2023-12" db="EMBL/GenBank/DDBJ databases">
        <title>Baltic Sea Cyanobacteria.</title>
        <authorList>
            <person name="Delbaje E."/>
            <person name="Fewer D.P."/>
            <person name="Shishido T.K."/>
        </authorList>
    </citation>
    <scope>NUCLEOTIDE SEQUENCE [LARGE SCALE GENOMIC DNA]</scope>
    <source>
        <strain evidence="1 2">CCNP 1315</strain>
    </source>
</reference>
<proteinExistence type="predicted"/>
<comment type="caution">
    <text evidence="1">The sequence shown here is derived from an EMBL/GenBank/DDBJ whole genome shotgun (WGS) entry which is preliminary data.</text>
</comment>